<keyword evidence="1" id="KW-1133">Transmembrane helix</keyword>
<sequence length="199" mass="20272">MPTQTTRRRVAAAIVGAVLVVLGFAMTPSAAQAHSGPYELRVSTDGAGGLNLTAQYVEDQHVVDAIMDPVATATATDGRTAGPVPLISSSEGEGLWITEEPFLDEGQWSVTVTTTTPEAATVTVDMAVVPLADAPATTAETQSTAEADGGALTAWLWVIVAVVAVAVVAAWFLVGRRRSGAASAPAKQKTDAPGGTKSS</sequence>
<organism evidence="3 4">
    <name type="scientific">Compostimonas suwonensis</name>
    <dbReference type="NCBI Taxonomy" id="1048394"/>
    <lineage>
        <taxon>Bacteria</taxon>
        <taxon>Bacillati</taxon>
        <taxon>Actinomycetota</taxon>
        <taxon>Actinomycetes</taxon>
        <taxon>Micrococcales</taxon>
        <taxon>Microbacteriaceae</taxon>
        <taxon>Compostimonas</taxon>
    </lineage>
</organism>
<evidence type="ECO:0000256" key="2">
    <source>
        <dbReference type="SAM" id="SignalP"/>
    </source>
</evidence>
<keyword evidence="4" id="KW-1185">Reference proteome</keyword>
<dbReference type="OrthoDB" id="4258031at2"/>
<evidence type="ECO:0000313" key="3">
    <source>
        <dbReference type="EMBL" id="PJJ62422.1"/>
    </source>
</evidence>
<keyword evidence="1" id="KW-0472">Membrane</keyword>
<dbReference type="AlphaFoldDB" id="A0A2M9BWU5"/>
<evidence type="ECO:0000313" key="4">
    <source>
        <dbReference type="Proteomes" id="UP000230161"/>
    </source>
</evidence>
<keyword evidence="2" id="KW-0732">Signal</keyword>
<proteinExistence type="predicted"/>
<comment type="caution">
    <text evidence="3">The sequence shown here is derived from an EMBL/GenBank/DDBJ whole genome shotgun (WGS) entry which is preliminary data.</text>
</comment>
<evidence type="ECO:0008006" key="5">
    <source>
        <dbReference type="Google" id="ProtNLM"/>
    </source>
</evidence>
<evidence type="ECO:0000256" key="1">
    <source>
        <dbReference type="SAM" id="Phobius"/>
    </source>
</evidence>
<dbReference type="EMBL" id="PGFB01000003">
    <property type="protein sequence ID" value="PJJ62422.1"/>
    <property type="molecule type" value="Genomic_DNA"/>
</dbReference>
<keyword evidence="1" id="KW-0812">Transmembrane</keyword>
<feature type="signal peptide" evidence="2">
    <location>
        <begin position="1"/>
        <end position="33"/>
    </location>
</feature>
<accession>A0A2M9BWU5</accession>
<gene>
    <name evidence="3" type="ORF">CLV54_2225</name>
</gene>
<name>A0A2M9BWU5_9MICO</name>
<feature type="chain" id="PRO_5014702446" description="CopC domain-containing protein" evidence="2">
    <location>
        <begin position="34"/>
        <end position="199"/>
    </location>
</feature>
<protein>
    <recommendedName>
        <fullName evidence="5">CopC domain-containing protein</fullName>
    </recommendedName>
</protein>
<dbReference type="Proteomes" id="UP000230161">
    <property type="component" value="Unassembled WGS sequence"/>
</dbReference>
<dbReference type="RefSeq" id="WP_157802929.1">
    <property type="nucleotide sequence ID" value="NZ_PGFB01000003.1"/>
</dbReference>
<feature type="transmembrane region" description="Helical" evidence="1">
    <location>
        <begin position="154"/>
        <end position="174"/>
    </location>
</feature>
<reference evidence="3 4" key="1">
    <citation type="submission" date="2017-11" db="EMBL/GenBank/DDBJ databases">
        <title>Genomic Encyclopedia of Archaeal and Bacterial Type Strains, Phase II (KMG-II): From Individual Species to Whole Genera.</title>
        <authorList>
            <person name="Goeker M."/>
        </authorList>
    </citation>
    <scope>NUCLEOTIDE SEQUENCE [LARGE SCALE GENOMIC DNA]</scope>
    <source>
        <strain evidence="3 4">DSM 25625</strain>
    </source>
</reference>